<proteinExistence type="inferred from homology"/>
<name>A0A7C2P892_UNCW3</name>
<evidence type="ECO:0000256" key="1">
    <source>
        <dbReference type="ARBA" id="ARBA00005614"/>
    </source>
</evidence>
<dbReference type="InterPro" id="IPR020456">
    <property type="entry name" value="Acylphosphatase"/>
</dbReference>
<dbReference type="PROSITE" id="PS51160">
    <property type="entry name" value="ACYLPHOSPHATASE_3"/>
    <property type="match status" value="1"/>
</dbReference>
<dbReference type="GO" id="GO:0003998">
    <property type="term" value="F:acylphosphatase activity"/>
    <property type="evidence" value="ECO:0007669"/>
    <property type="project" value="UniProtKB-EC"/>
</dbReference>
<evidence type="ECO:0000256" key="7">
    <source>
        <dbReference type="RuleBase" id="RU000553"/>
    </source>
</evidence>
<dbReference type="InterPro" id="IPR017968">
    <property type="entry name" value="Acylphosphatase_CS"/>
</dbReference>
<feature type="domain" description="Acylphosphatase-like" evidence="9">
    <location>
        <begin position="5"/>
        <end position="92"/>
    </location>
</feature>
<evidence type="ECO:0000256" key="4">
    <source>
        <dbReference type="ARBA" id="ARBA00022801"/>
    </source>
</evidence>
<dbReference type="PRINTS" id="PR00112">
    <property type="entry name" value="ACYLPHPHTASE"/>
</dbReference>
<dbReference type="PANTHER" id="PTHR47268">
    <property type="entry name" value="ACYLPHOSPHATASE"/>
    <property type="match status" value="1"/>
</dbReference>
<dbReference type="Pfam" id="PF00708">
    <property type="entry name" value="Acylphosphatase"/>
    <property type="match status" value="1"/>
</dbReference>
<reference evidence="10" key="1">
    <citation type="journal article" date="2020" name="mSystems">
        <title>Genome- and Community-Level Interaction Insights into Carbon Utilization and Element Cycling Functions of Hydrothermarchaeota in Hydrothermal Sediment.</title>
        <authorList>
            <person name="Zhou Z."/>
            <person name="Liu Y."/>
            <person name="Xu W."/>
            <person name="Pan J."/>
            <person name="Luo Z.H."/>
            <person name="Li M."/>
        </authorList>
    </citation>
    <scope>NUCLEOTIDE SEQUENCE [LARGE SCALE GENOMIC DNA]</scope>
    <source>
        <strain evidence="10">SpSt-34</strain>
    </source>
</reference>
<evidence type="ECO:0000256" key="8">
    <source>
        <dbReference type="RuleBase" id="RU004168"/>
    </source>
</evidence>
<evidence type="ECO:0000256" key="3">
    <source>
        <dbReference type="ARBA" id="ARBA00015991"/>
    </source>
</evidence>
<evidence type="ECO:0000256" key="2">
    <source>
        <dbReference type="ARBA" id="ARBA00012150"/>
    </source>
</evidence>
<evidence type="ECO:0000259" key="9">
    <source>
        <dbReference type="PROSITE" id="PS51160"/>
    </source>
</evidence>
<comment type="similarity">
    <text evidence="1 8">Belongs to the acylphosphatase family.</text>
</comment>
<dbReference type="InterPro" id="IPR001792">
    <property type="entry name" value="Acylphosphatase-like_dom"/>
</dbReference>
<feature type="active site" evidence="6">
    <location>
        <position position="38"/>
    </location>
</feature>
<comment type="caution">
    <text evidence="10">The sequence shown here is derived from an EMBL/GenBank/DDBJ whole genome shotgun (WGS) entry which is preliminary data.</text>
</comment>
<dbReference type="Gene3D" id="3.30.70.100">
    <property type="match status" value="1"/>
</dbReference>
<dbReference type="PROSITE" id="PS00150">
    <property type="entry name" value="ACYLPHOSPHATASE_1"/>
    <property type="match status" value="1"/>
</dbReference>
<comment type="catalytic activity">
    <reaction evidence="5 6 7">
        <text>an acyl phosphate + H2O = a carboxylate + phosphate + H(+)</text>
        <dbReference type="Rhea" id="RHEA:14965"/>
        <dbReference type="ChEBI" id="CHEBI:15377"/>
        <dbReference type="ChEBI" id="CHEBI:15378"/>
        <dbReference type="ChEBI" id="CHEBI:29067"/>
        <dbReference type="ChEBI" id="CHEBI:43474"/>
        <dbReference type="ChEBI" id="CHEBI:59918"/>
        <dbReference type="EC" id="3.6.1.7"/>
    </reaction>
</comment>
<dbReference type="InterPro" id="IPR036046">
    <property type="entry name" value="Acylphosphatase-like_dom_sf"/>
</dbReference>
<protein>
    <recommendedName>
        <fullName evidence="3 6">Acylphosphatase</fullName>
        <ecNumber evidence="2 6">3.6.1.7</ecNumber>
    </recommendedName>
</protein>
<dbReference type="AlphaFoldDB" id="A0A7C2P892"/>
<organism evidence="10">
    <name type="scientific">candidate division WOR-3 bacterium</name>
    <dbReference type="NCBI Taxonomy" id="2052148"/>
    <lineage>
        <taxon>Bacteria</taxon>
        <taxon>Bacteria division WOR-3</taxon>
    </lineage>
</organism>
<dbReference type="PANTHER" id="PTHR47268:SF4">
    <property type="entry name" value="ACYLPHOSPHATASE"/>
    <property type="match status" value="1"/>
</dbReference>
<evidence type="ECO:0000256" key="6">
    <source>
        <dbReference type="PROSITE-ProRule" id="PRU00520"/>
    </source>
</evidence>
<dbReference type="EC" id="3.6.1.7" evidence="2 6"/>
<dbReference type="SUPFAM" id="SSF54975">
    <property type="entry name" value="Acylphosphatase/BLUF domain-like"/>
    <property type="match status" value="1"/>
</dbReference>
<feature type="active site" evidence="6">
    <location>
        <position position="20"/>
    </location>
</feature>
<dbReference type="EMBL" id="DSOL01000243">
    <property type="protein sequence ID" value="HEN28655.1"/>
    <property type="molecule type" value="Genomic_DNA"/>
</dbReference>
<evidence type="ECO:0000256" key="5">
    <source>
        <dbReference type="ARBA" id="ARBA00047645"/>
    </source>
</evidence>
<evidence type="ECO:0000313" key="10">
    <source>
        <dbReference type="EMBL" id="HEN28655.1"/>
    </source>
</evidence>
<accession>A0A7C2P892</accession>
<sequence>MELGRARVKVYGIVQGVFFRHNTRQRAQALGLKGWVRNVEDGSVEALFEGPRDKIEEIIKWCHKGPPGAVVEKVEVQWEPYLGEFDDFRIRY</sequence>
<gene>
    <name evidence="10" type="ORF">ENQ77_08465</name>
</gene>
<keyword evidence="4 6" id="KW-0378">Hydrolase</keyword>
<dbReference type="PROSITE" id="PS00151">
    <property type="entry name" value="ACYLPHOSPHATASE_2"/>
    <property type="match status" value="1"/>
</dbReference>
<dbReference type="FunFam" id="3.30.70.100:FF:000012">
    <property type="entry name" value="Acylphosphatase"/>
    <property type="match status" value="1"/>
</dbReference>